<dbReference type="Gene3D" id="3.30.1180.10">
    <property type="match status" value="1"/>
</dbReference>
<gene>
    <name evidence="2" type="ORF">EDD72_10835</name>
</gene>
<dbReference type="OrthoDB" id="5429275at2"/>
<dbReference type="PROSITE" id="PS51482">
    <property type="entry name" value="DEGV"/>
    <property type="match status" value="1"/>
</dbReference>
<reference evidence="2 3" key="1">
    <citation type="submission" date="2019-03" db="EMBL/GenBank/DDBJ databases">
        <title>Genomic Encyclopedia of Type Strains, Phase IV (KMG-IV): sequencing the most valuable type-strain genomes for metagenomic binning, comparative biology and taxonomic classification.</title>
        <authorList>
            <person name="Goeker M."/>
        </authorList>
    </citation>
    <scope>NUCLEOTIDE SEQUENCE [LARGE SCALE GENOMIC DNA]</scope>
    <source>
        <strain evidence="2 3">DSM 23802</strain>
    </source>
</reference>
<dbReference type="EMBL" id="SMAB01000008">
    <property type="protein sequence ID" value="TCS82546.1"/>
    <property type="molecule type" value="Genomic_DNA"/>
</dbReference>
<dbReference type="GO" id="GO:0008289">
    <property type="term" value="F:lipid binding"/>
    <property type="evidence" value="ECO:0007669"/>
    <property type="project" value="UniProtKB-KW"/>
</dbReference>
<keyword evidence="3" id="KW-1185">Reference proteome</keyword>
<dbReference type="InterPro" id="IPR003797">
    <property type="entry name" value="DegV"/>
</dbReference>
<dbReference type="AlphaFoldDB" id="A0A4R3KGK1"/>
<comment type="caution">
    <text evidence="2">The sequence shown here is derived from an EMBL/GenBank/DDBJ whole genome shotgun (WGS) entry which is preliminary data.</text>
</comment>
<dbReference type="SUPFAM" id="SSF82549">
    <property type="entry name" value="DAK1/DegV-like"/>
    <property type="match status" value="1"/>
</dbReference>
<organism evidence="2 3">
    <name type="scientific">Tepidibacillus fermentans</name>
    <dbReference type="NCBI Taxonomy" id="1281767"/>
    <lineage>
        <taxon>Bacteria</taxon>
        <taxon>Bacillati</taxon>
        <taxon>Bacillota</taxon>
        <taxon>Bacilli</taxon>
        <taxon>Bacillales</taxon>
        <taxon>Bacillaceae</taxon>
        <taxon>Tepidibacillus</taxon>
    </lineage>
</organism>
<dbReference type="InterPro" id="IPR043168">
    <property type="entry name" value="DegV_C"/>
</dbReference>
<keyword evidence="1" id="KW-0446">Lipid-binding</keyword>
<evidence type="ECO:0000256" key="1">
    <source>
        <dbReference type="ARBA" id="ARBA00023121"/>
    </source>
</evidence>
<dbReference type="RefSeq" id="WP_132768596.1">
    <property type="nucleotide sequence ID" value="NZ_SMAB01000008.1"/>
</dbReference>
<dbReference type="NCBIfam" id="TIGR00762">
    <property type="entry name" value="DegV"/>
    <property type="match status" value="1"/>
</dbReference>
<evidence type="ECO:0000313" key="3">
    <source>
        <dbReference type="Proteomes" id="UP000295788"/>
    </source>
</evidence>
<dbReference type="PANTHER" id="PTHR33434:SF2">
    <property type="entry name" value="FATTY ACID-BINDING PROTEIN TM_1468"/>
    <property type="match status" value="1"/>
</dbReference>
<accession>A0A4R3KGK1</accession>
<dbReference type="InterPro" id="IPR050270">
    <property type="entry name" value="DegV_domain_contain"/>
</dbReference>
<evidence type="ECO:0000313" key="2">
    <source>
        <dbReference type="EMBL" id="TCS82546.1"/>
    </source>
</evidence>
<proteinExistence type="predicted"/>
<name>A0A4R3KGK1_9BACI</name>
<dbReference type="Gene3D" id="3.40.50.10170">
    <property type="match status" value="1"/>
</dbReference>
<protein>
    <submittedName>
        <fullName evidence="2">DegV family protein with EDD domain</fullName>
    </submittedName>
</protein>
<dbReference type="Pfam" id="PF02645">
    <property type="entry name" value="DegV"/>
    <property type="match status" value="1"/>
</dbReference>
<dbReference type="Proteomes" id="UP000295788">
    <property type="component" value="Unassembled WGS sequence"/>
</dbReference>
<sequence>MSIKLFTDSSCDLPEDIMKHYNIHVIPLHISFRSEHFLDRVNLGVNEFYQKMKIEEELPKTAAPSPHDFLHHFENVMGSEDQGIVITLSSQLSSTYQSAKMAVEMYKEEHPHVKMVALDAKNASIGLGVILIQVAQLIKEGHTFEEVVAKTKHIIDHSHILIFLDTLENVIKGGRLDRVRGKIASVLSIKLLMKNSFEGSLEVVDKVRGTKNAIKRLIDLIEEYGENLEQKILGIAHSQCEEKALMIKEIIEKRYRFARIILTEIGPTIGTYAGEGGLLISF</sequence>
<dbReference type="PANTHER" id="PTHR33434">
    <property type="entry name" value="DEGV DOMAIN-CONTAINING PROTEIN DR_1986-RELATED"/>
    <property type="match status" value="1"/>
</dbReference>